<accession>A0A0R3SF25</accession>
<name>A0A0R3SF25_HYMDI</name>
<evidence type="ECO:0000256" key="3">
    <source>
        <dbReference type="ARBA" id="ARBA00026121"/>
    </source>
</evidence>
<evidence type="ECO:0000256" key="2">
    <source>
        <dbReference type="ARBA" id="ARBA00022832"/>
    </source>
</evidence>
<proteinExistence type="predicted"/>
<protein>
    <recommendedName>
        <fullName evidence="3">long-chain-fatty-acid--CoA ligase</fullName>
        <ecNumber evidence="3">6.2.1.3</ecNumber>
    </recommendedName>
</protein>
<evidence type="ECO:0000313" key="5">
    <source>
        <dbReference type="EMBL" id="VDL32349.1"/>
    </source>
</evidence>
<reference evidence="5 6" key="2">
    <citation type="submission" date="2018-11" db="EMBL/GenBank/DDBJ databases">
        <authorList>
            <consortium name="Pathogen Informatics"/>
        </authorList>
    </citation>
    <scope>NUCLEOTIDE SEQUENCE [LARGE SCALE GENOMIC DNA]</scope>
</reference>
<dbReference type="InterPro" id="IPR000873">
    <property type="entry name" value="AMP-dep_synth/lig_dom"/>
</dbReference>
<dbReference type="EMBL" id="UYSG01001030">
    <property type="protein sequence ID" value="VDL32349.1"/>
    <property type="molecule type" value="Genomic_DNA"/>
</dbReference>
<dbReference type="Proteomes" id="UP000274504">
    <property type="component" value="Unassembled WGS sequence"/>
</dbReference>
<dbReference type="STRING" id="6216.A0A0R3SF25"/>
<keyword evidence="1" id="KW-0436">Ligase</keyword>
<sequence>MQPSNSSVLDFTFNNHSFVKNEREGIRVSQCIMNGPLVDQIDGVSTLYDLLKNNVRRQPNDPFLGWHDSLTAPYQWWTYEQVNEKVEAFGSALLEVPELVRKKVKCVGIYASNCPSWFITEFGCWAYGMVVVTLYDTLGQEAMIHICNEAELTLAVCDTPERARKLIKSRTSYPELKNIVLVSPQGELEHLRSLAAGDIKIILFDDLLARGFAHRKPVTPHGADDIALICYTSGTTGTPKGPMITSRNLLAVLAGTKKLFDPMYVVYIGGKIGFYSGSVATVSDDMKVLKPTVFTTVPRLLCRIFDAITQKVSKSPFKKFLLKYALKEKCHQVDKQVFKNNSIWDTLVFSRIRSKFGGNLRLVLVAGAPVSPPVLRFMRAVFSCPVIDGYGCTELCGPASASYGGDLGGGHVGSPYPCVEIKLGDVPEMDLVALRDNKGEICVRGASCVRGYYKNPEASMQLIDGDGWLHTGDVGIWADGCLKVVDRCKHIFKLAQGEYVAPEKLEQVYQNSPLIAQIFVDGNSQSTFPVALVIPDADALNKALAKYSTRHSSESPNNYSIHEMCEDHFSKKIIMQEMQKLAEKAGFMGFEKVKNIKLLADPFTIENSLLTPTLKVSRLQVRKAYAGVLADLYMQGPFI</sequence>
<evidence type="ECO:0000313" key="7">
    <source>
        <dbReference type="WBParaSite" id="HDID_0000341401-mRNA-1"/>
    </source>
</evidence>
<dbReference type="GO" id="GO:0016020">
    <property type="term" value="C:membrane"/>
    <property type="evidence" value="ECO:0007669"/>
    <property type="project" value="TreeGrafter"/>
</dbReference>
<dbReference type="GO" id="GO:0004467">
    <property type="term" value="F:long-chain fatty acid-CoA ligase activity"/>
    <property type="evidence" value="ECO:0007669"/>
    <property type="project" value="UniProtKB-EC"/>
</dbReference>
<evidence type="ECO:0000256" key="1">
    <source>
        <dbReference type="ARBA" id="ARBA00022598"/>
    </source>
</evidence>
<dbReference type="PROSITE" id="PS00455">
    <property type="entry name" value="AMP_BINDING"/>
    <property type="match status" value="1"/>
</dbReference>
<dbReference type="InterPro" id="IPR042099">
    <property type="entry name" value="ANL_N_sf"/>
</dbReference>
<evidence type="ECO:0000259" key="4">
    <source>
        <dbReference type="Pfam" id="PF00501"/>
    </source>
</evidence>
<gene>
    <name evidence="5" type="ORF">HDID_LOCUS3412</name>
</gene>
<dbReference type="WBParaSite" id="HDID_0000341401-mRNA-1">
    <property type="protein sequence ID" value="HDID_0000341401-mRNA-1"/>
    <property type="gene ID" value="HDID_0000341401"/>
</dbReference>
<dbReference type="Pfam" id="PF00501">
    <property type="entry name" value="AMP-binding"/>
    <property type="match status" value="1"/>
</dbReference>
<keyword evidence="2" id="KW-0276">Fatty acid metabolism</keyword>
<evidence type="ECO:0000313" key="6">
    <source>
        <dbReference type="Proteomes" id="UP000274504"/>
    </source>
</evidence>
<keyword evidence="2" id="KW-0443">Lipid metabolism</keyword>
<dbReference type="Gene3D" id="3.40.50.12780">
    <property type="entry name" value="N-terminal domain of ligase-like"/>
    <property type="match status" value="2"/>
</dbReference>
<dbReference type="PANTHER" id="PTHR43272:SF107">
    <property type="entry name" value="LONG-CHAIN-FATTY-ACID--COA LIGASE 5"/>
    <property type="match status" value="1"/>
</dbReference>
<feature type="domain" description="AMP-dependent synthetase/ligase" evidence="4">
    <location>
        <begin position="52"/>
        <end position="453"/>
    </location>
</feature>
<dbReference type="InterPro" id="IPR020845">
    <property type="entry name" value="AMP-binding_CS"/>
</dbReference>
<dbReference type="SUPFAM" id="SSF56801">
    <property type="entry name" value="Acetyl-CoA synthetase-like"/>
    <property type="match status" value="1"/>
</dbReference>
<reference evidence="7" key="1">
    <citation type="submission" date="2016-04" db="UniProtKB">
        <authorList>
            <consortium name="WormBaseParasite"/>
        </authorList>
    </citation>
    <scope>IDENTIFICATION</scope>
</reference>
<dbReference type="EC" id="6.2.1.3" evidence="3"/>
<dbReference type="PANTHER" id="PTHR43272">
    <property type="entry name" value="LONG-CHAIN-FATTY-ACID--COA LIGASE"/>
    <property type="match status" value="1"/>
</dbReference>
<organism evidence="7">
    <name type="scientific">Hymenolepis diminuta</name>
    <name type="common">Rat tapeworm</name>
    <dbReference type="NCBI Taxonomy" id="6216"/>
    <lineage>
        <taxon>Eukaryota</taxon>
        <taxon>Metazoa</taxon>
        <taxon>Spiralia</taxon>
        <taxon>Lophotrochozoa</taxon>
        <taxon>Platyhelminthes</taxon>
        <taxon>Cestoda</taxon>
        <taxon>Eucestoda</taxon>
        <taxon>Cyclophyllidea</taxon>
        <taxon>Hymenolepididae</taxon>
        <taxon>Hymenolepis</taxon>
    </lineage>
</organism>
<dbReference type="OrthoDB" id="1700726at2759"/>
<dbReference type="GO" id="GO:0005783">
    <property type="term" value="C:endoplasmic reticulum"/>
    <property type="evidence" value="ECO:0007669"/>
    <property type="project" value="TreeGrafter"/>
</dbReference>
<dbReference type="AlphaFoldDB" id="A0A0R3SF25"/>